<evidence type="ECO:0000313" key="2">
    <source>
        <dbReference type="Proteomes" id="UP000177306"/>
    </source>
</evidence>
<dbReference type="AlphaFoldDB" id="A0A1F6EHA3"/>
<dbReference type="Proteomes" id="UP000177306">
    <property type="component" value="Unassembled WGS sequence"/>
</dbReference>
<dbReference type="EMBL" id="MFLY01000016">
    <property type="protein sequence ID" value="OGG73035.1"/>
    <property type="molecule type" value="Genomic_DNA"/>
</dbReference>
<name>A0A1F6EHA3_9BACT</name>
<gene>
    <name evidence="1" type="ORF">A3A38_01015</name>
</gene>
<protein>
    <submittedName>
        <fullName evidence="1">Uncharacterized protein</fullName>
    </submittedName>
</protein>
<comment type="caution">
    <text evidence="1">The sequence shown here is derived from an EMBL/GenBank/DDBJ whole genome shotgun (WGS) entry which is preliminary data.</text>
</comment>
<sequence>MKVSELGDLGKEVRCIVARALADWPPRNGRRVTIEDVSQDMSTDEGGTLVVHVQTSAHTHWKVRINKETLVDAVLF</sequence>
<evidence type="ECO:0000313" key="1">
    <source>
        <dbReference type="EMBL" id="OGG73035.1"/>
    </source>
</evidence>
<accession>A0A1F6EHA3</accession>
<organism evidence="1 2">
    <name type="scientific">Candidatus Kaiserbacteria bacterium RIFCSPLOWO2_01_FULL_53_17</name>
    <dbReference type="NCBI Taxonomy" id="1798511"/>
    <lineage>
        <taxon>Bacteria</taxon>
        <taxon>Candidatus Kaiseribacteriota</taxon>
    </lineage>
</organism>
<proteinExistence type="predicted"/>
<reference evidence="1 2" key="1">
    <citation type="journal article" date="2016" name="Nat. Commun.">
        <title>Thousands of microbial genomes shed light on interconnected biogeochemical processes in an aquifer system.</title>
        <authorList>
            <person name="Anantharaman K."/>
            <person name="Brown C.T."/>
            <person name="Hug L.A."/>
            <person name="Sharon I."/>
            <person name="Castelle C.J."/>
            <person name="Probst A.J."/>
            <person name="Thomas B.C."/>
            <person name="Singh A."/>
            <person name="Wilkins M.J."/>
            <person name="Karaoz U."/>
            <person name="Brodie E.L."/>
            <person name="Williams K.H."/>
            <person name="Hubbard S.S."/>
            <person name="Banfield J.F."/>
        </authorList>
    </citation>
    <scope>NUCLEOTIDE SEQUENCE [LARGE SCALE GENOMIC DNA]</scope>
</reference>